<dbReference type="AlphaFoldDB" id="A0A7X0H3W3"/>
<comment type="caution">
    <text evidence="2">The sequence shown here is derived from an EMBL/GenBank/DDBJ whole genome shotgun (WGS) entry which is preliminary data.</text>
</comment>
<protein>
    <submittedName>
        <fullName evidence="2">HAE1 family hydrophobic/amphiphilic exporter-1</fullName>
    </submittedName>
</protein>
<feature type="transmembrane region" description="Helical" evidence="1">
    <location>
        <begin position="479"/>
        <end position="501"/>
    </location>
</feature>
<feature type="transmembrane region" description="Helical" evidence="1">
    <location>
        <begin position="983"/>
        <end position="1003"/>
    </location>
</feature>
<keyword evidence="3" id="KW-1185">Reference proteome</keyword>
<dbReference type="PANTHER" id="PTHR32063">
    <property type="match status" value="1"/>
</dbReference>
<dbReference type="InterPro" id="IPR027463">
    <property type="entry name" value="AcrB_DN_DC_subdom"/>
</dbReference>
<feature type="transmembrane region" description="Helical" evidence="1">
    <location>
        <begin position="20"/>
        <end position="42"/>
    </location>
</feature>
<feature type="transmembrane region" description="Helical" evidence="1">
    <location>
        <begin position="376"/>
        <end position="396"/>
    </location>
</feature>
<dbReference type="PANTHER" id="PTHR32063:SF0">
    <property type="entry name" value="SWARMING MOTILITY PROTEIN SWRC"/>
    <property type="match status" value="1"/>
</dbReference>
<dbReference type="InterPro" id="IPR001036">
    <property type="entry name" value="Acrflvin-R"/>
</dbReference>
<dbReference type="Proteomes" id="UP000541810">
    <property type="component" value="Unassembled WGS sequence"/>
</dbReference>
<keyword evidence="1" id="KW-1133">Transmembrane helix</keyword>
<dbReference type="Pfam" id="PF00873">
    <property type="entry name" value="ACR_tran"/>
    <property type="match status" value="1"/>
</dbReference>
<feature type="transmembrane region" description="Helical" evidence="1">
    <location>
        <begin position="951"/>
        <end position="971"/>
    </location>
</feature>
<sequence length="1110" mass="120543">MNSGPNFRMDIIRFSISNPVKVTVGVILTVLFGVLALTTIPIQLTPNVDEPVITIETNWTGRSPEEIEREIIEEQEEYLKSLGGLKKMTAEASTGSASITLEFFIGTDIKDARIRVSDKLREVPAYPDDVDEPVITDADADASKAIAWVIFDSTDPDFDMQSLYDFADDRVKPQLERVPGISRVNVYGGREREVHVRVDPAALAERGVTFNELRSALQFENVNVSAGDLEDGIRDVRVRTIGQFDALDQIENTVVRYDEAGPIRIKDLGDAVQTLEKRRSFVRANGQSALAINAIRETGSNVMDVMAGFREAIDFCNENILPTYEQDRYGLQMRQVYDETIYITDAINLVQSNLIIGGTLAALVLLVFLGKVRPTLIIALAIPVSVLGTFVVMTGADRNLNVISLAGMAFAVGMVVDNAIVVLENIDRHIHMGKAPRRAAYEATREVWGAILASTLTTLAVFIPVLTVKEEAGQLFFDISLAICGAVALSLIVSITVIPAASARWLRAIKTHADGSLKPQLADRIAGAFSWLPSGYSNLVYAVTERSGVTVLLRILVIVAFTLASLGGAWLLMPPTSYLPNGNQNLIFGIMLTPPAYNIDQAQFIGERIEPGIAPYWEVDTTEEASAIAPVINFQTQQPYEQVPAVDNYFFVRFGSIIFMGASSKDKELVQPLSTILTQSMMGIPGSFGFAFQRSIFGRGISGTSGIDVELLGSDLDRLRQSADAVYMTLAPRYGFDKVQPDPLNFNLSGPEVQFRPDPIRTGDLGISTQDLGLAVRALVDGLEIGDYRLAGESIDLLLTKHPDFDMTTDKLPTTPLAVLDSDGQTRVLPISSLGDFVPTTAPQQINRIDTQRSITFSVTPPPEVPLAVAVQEIEDTIAGLEGTGQIDPTVVARTAGSADKLSEVRGALLGEWTGFNMQSLGSLLSSRMFLAILIVFLVMAALFESFLYPLVILFAVPLATVGGFIGLAIMHAFNPAQQLDTLTMLGFVILIGVVVNNAILIVHQALNFMRPRKEEVAPGKFEDVDPLEPREAIRESVRTRIRPILMTTTTSVCGMLPLVLMGGSGSELYKGLGSVVVGGLLVATVFTLVVVPLLFSLVVGARQRLVGGY</sequence>
<reference evidence="2 3" key="1">
    <citation type="submission" date="2020-08" db="EMBL/GenBank/DDBJ databases">
        <title>Genomic Encyclopedia of Type Strains, Phase IV (KMG-IV): sequencing the most valuable type-strain genomes for metagenomic binning, comparative biology and taxonomic classification.</title>
        <authorList>
            <person name="Goeker M."/>
        </authorList>
    </citation>
    <scope>NUCLEOTIDE SEQUENCE [LARGE SCALE GENOMIC DNA]</scope>
    <source>
        <strain evidence="2 3">DSM 103725</strain>
    </source>
</reference>
<organism evidence="2 3">
    <name type="scientific">Algisphaera agarilytica</name>
    <dbReference type="NCBI Taxonomy" id="1385975"/>
    <lineage>
        <taxon>Bacteria</taxon>
        <taxon>Pseudomonadati</taxon>
        <taxon>Planctomycetota</taxon>
        <taxon>Phycisphaerae</taxon>
        <taxon>Phycisphaerales</taxon>
        <taxon>Phycisphaeraceae</taxon>
        <taxon>Algisphaera</taxon>
    </lineage>
</organism>
<evidence type="ECO:0000313" key="2">
    <source>
        <dbReference type="EMBL" id="MBB6428587.1"/>
    </source>
</evidence>
<dbReference type="Gene3D" id="3.30.2090.10">
    <property type="entry name" value="Multidrug efflux transporter AcrB TolC docking domain, DN and DC subdomains"/>
    <property type="match status" value="2"/>
</dbReference>
<name>A0A7X0H3W3_9BACT</name>
<dbReference type="Gene3D" id="1.20.1640.10">
    <property type="entry name" value="Multidrug efflux transporter AcrB transmembrane domain"/>
    <property type="match status" value="2"/>
</dbReference>
<feature type="transmembrane region" description="Helical" evidence="1">
    <location>
        <begin position="402"/>
        <end position="426"/>
    </location>
</feature>
<dbReference type="EMBL" id="JACHGY010000001">
    <property type="protein sequence ID" value="MBB6428587.1"/>
    <property type="molecule type" value="Genomic_DNA"/>
</dbReference>
<feature type="transmembrane region" description="Helical" evidence="1">
    <location>
        <begin position="349"/>
        <end position="369"/>
    </location>
</feature>
<keyword evidence="1" id="KW-0472">Membrane</keyword>
<evidence type="ECO:0000313" key="3">
    <source>
        <dbReference type="Proteomes" id="UP000541810"/>
    </source>
</evidence>
<evidence type="ECO:0000256" key="1">
    <source>
        <dbReference type="SAM" id="Phobius"/>
    </source>
</evidence>
<dbReference type="SUPFAM" id="SSF82866">
    <property type="entry name" value="Multidrug efflux transporter AcrB transmembrane domain"/>
    <property type="match status" value="2"/>
</dbReference>
<feature type="transmembrane region" description="Helical" evidence="1">
    <location>
        <begin position="551"/>
        <end position="573"/>
    </location>
</feature>
<feature type="transmembrane region" description="Helical" evidence="1">
    <location>
        <begin position="447"/>
        <end position="467"/>
    </location>
</feature>
<dbReference type="PRINTS" id="PR00702">
    <property type="entry name" value="ACRIFLAVINRP"/>
</dbReference>
<dbReference type="RefSeq" id="WP_184675867.1">
    <property type="nucleotide sequence ID" value="NZ_JACHGY010000001.1"/>
</dbReference>
<dbReference type="GO" id="GO:0005886">
    <property type="term" value="C:plasma membrane"/>
    <property type="evidence" value="ECO:0007669"/>
    <property type="project" value="TreeGrafter"/>
</dbReference>
<dbReference type="Gene3D" id="3.30.70.1430">
    <property type="entry name" value="Multidrug efflux transporter AcrB pore domain"/>
    <property type="match status" value="2"/>
</dbReference>
<keyword evidence="1" id="KW-0812">Transmembrane</keyword>
<dbReference type="Gene3D" id="3.30.70.1440">
    <property type="entry name" value="Multidrug efflux transporter AcrB pore domain"/>
    <property type="match status" value="1"/>
</dbReference>
<accession>A0A7X0H3W3</accession>
<feature type="transmembrane region" description="Helical" evidence="1">
    <location>
        <begin position="1076"/>
        <end position="1100"/>
    </location>
</feature>
<gene>
    <name evidence="2" type="ORF">HNQ40_000393</name>
</gene>
<dbReference type="SUPFAM" id="SSF82693">
    <property type="entry name" value="Multidrug efflux transporter AcrB pore domain, PN1, PN2, PC1 and PC2 subdomains"/>
    <property type="match status" value="2"/>
</dbReference>
<dbReference type="GO" id="GO:0042910">
    <property type="term" value="F:xenobiotic transmembrane transporter activity"/>
    <property type="evidence" value="ECO:0007669"/>
    <property type="project" value="TreeGrafter"/>
</dbReference>
<proteinExistence type="predicted"/>
<dbReference type="Gene3D" id="3.30.70.1320">
    <property type="entry name" value="Multidrug efflux transporter AcrB pore domain like"/>
    <property type="match status" value="1"/>
</dbReference>
<feature type="transmembrane region" description="Helical" evidence="1">
    <location>
        <begin position="1045"/>
        <end position="1064"/>
    </location>
</feature>
<feature type="transmembrane region" description="Helical" evidence="1">
    <location>
        <begin position="925"/>
        <end position="944"/>
    </location>
</feature>
<dbReference type="SUPFAM" id="SSF82714">
    <property type="entry name" value="Multidrug efflux transporter AcrB TolC docking domain, DN and DC subdomains"/>
    <property type="match status" value="1"/>
</dbReference>